<name>A0A830U951_9FIRM</name>
<dbReference type="GO" id="GO:0033178">
    <property type="term" value="C:proton-transporting two-sector ATPase complex, catalytic domain"/>
    <property type="evidence" value="ECO:0007669"/>
    <property type="project" value="InterPro"/>
</dbReference>
<evidence type="ECO:0000256" key="1">
    <source>
        <dbReference type="ARBA" id="ARBA00005901"/>
    </source>
</evidence>
<dbReference type="HAMAP" id="MF_00311">
    <property type="entry name" value="ATP_synth_E_arch"/>
    <property type="match status" value="1"/>
</dbReference>
<evidence type="ECO:0000256" key="3">
    <source>
        <dbReference type="ARBA" id="ARBA00023065"/>
    </source>
</evidence>
<evidence type="ECO:0000256" key="4">
    <source>
        <dbReference type="HAMAP-Rule" id="MF_00311"/>
    </source>
</evidence>
<geneLocation type="plasmid" evidence="5 6">
    <name>pMM59_01</name>
</geneLocation>
<dbReference type="GO" id="GO:0046933">
    <property type="term" value="F:proton-transporting ATP synthase activity, rotational mechanism"/>
    <property type="evidence" value="ECO:0007669"/>
    <property type="project" value="UniProtKB-UniRule"/>
</dbReference>
<dbReference type="Proteomes" id="UP000679848">
    <property type="component" value="Plasmid pMM59_01"/>
</dbReference>
<organism evidence="5 6">
    <name type="scientific">Pusillibacter faecalis</name>
    <dbReference type="NCBI Taxonomy" id="2714358"/>
    <lineage>
        <taxon>Bacteria</taxon>
        <taxon>Bacillati</taxon>
        <taxon>Bacillota</taxon>
        <taxon>Clostridia</taxon>
        <taxon>Eubacteriales</taxon>
        <taxon>Oscillospiraceae</taxon>
        <taxon>Pusillibacter</taxon>
    </lineage>
</organism>
<dbReference type="SUPFAM" id="SSF160527">
    <property type="entry name" value="V-type ATPase subunit E-like"/>
    <property type="match status" value="1"/>
</dbReference>
<evidence type="ECO:0000313" key="5">
    <source>
        <dbReference type="EMBL" id="BCK86041.1"/>
    </source>
</evidence>
<dbReference type="GO" id="GO:0005524">
    <property type="term" value="F:ATP binding"/>
    <property type="evidence" value="ECO:0007669"/>
    <property type="project" value="UniProtKB-UniRule"/>
</dbReference>
<dbReference type="Gene3D" id="3.30.2320.30">
    <property type="entry name" value="ATP synthase, E subunit, C-terminal"/>
    <property type="match status" value="1"/>
</dbReference>
<reference evidence="5" key="1">
    <citation type="submission" date="2020-09" db="EMBL/GenBank/DDBJ databases">
        <title>New species isolated from human feces.</title>
        <authorList>
            <person name="Kitahara M."/>
            <person name="Shigeno Y."/>
            <person name="Shime M."/>
            <person name="Matsumoto Y."/>
            <person name="Nakamura S."/>
            <person name="Motooka D."/>
            <person name="Fukuoka S."/>
            <person name="Nishikawa H."/>
            <person name="Benno Y."/>
        </authorList>
    </citation>
    <scope>NUCLEOTIDE SEQUENCE</scope>
    <source>
        <strain evidence="5">MM59</strain>
        <plasmid evidence="5">pMM59_01</plasmid>
    </source>
</reference>
<dbReference type="InterPro" id="IPR038495">
    <property type="entry name" value="ATPase_E_C"/>
</dbReference>
<evidence type="ECO:0000256" key="2">
    <source>
        <dbReference type="ARBA" id="ARBA00022448"/>
    </source>
</evidence>
<keyword evidence="2 4" id="KW-0813">Transport</keyword>
<evidence type="ECO:0000313" key="6">
    <source>
        <dbReference type="Proteomes" id="UP000679848"/>
    </source>
</evidence>
<sequence>MNGIEKITQRIQSDAQAEINAVLTQAREEAAQITARYEAQAQVETTELRAKNERSAAEREERLVSAAQMEARKTALATKQELVERAYALALEKLCALPEKEYTEVLAKLLVQASSTGREEVVFSSQDRERIGKAAVARANEMLAAAAAPDLPSASGKVGEILGKVVAGVSAIAQGTAMLSLSEETRPMRGGFILKDQNVEVNCTFETLVRLQRAETAGAVAKKLFG</sequence>
<dbReference type="EMBL" id="AP023421">
    <property type="protein sequence ID" value="BCK86041.1"/>
    <property type="molecule type" value="Genomic_DNA"/>
</dbReference>
<dbReference type="InterPro" id="IPR002842">
    <property type="entry name" value="ATPase_V1_Esu"/>
</dbReference>
<keyword evidence="5" id="KW-0614">Plasmid</keyword>
<dbReference type="GO" id="GO:0042777">
    <property type="term" value="P:proton motive force-driven plasma membrane ATP synthesis"/>
    <property type="evidence" value="ECO:0007669"/>
    <property type="project" value="UniProtKB-UniRule"/>
</dbReference>
<comment type="similarity">
    <text evidence="1 4">Belongs to the V-ATPase E subunit family.</text>
</comment>
<proteinExistence type="inferred from homology"/>
<dbReference type="KEGG" id="pfaa:MM59RIKEN_33600"/>
<accession>A0A830U951</accession>
<protein>
    <recommendedName>
        <fullName evidence="4">V-type proton ATPase subunit E</fullName>
    </recommendedName>
    <alternativeName>
        <fullName evidence="4">V-ATPase subunit E</fullName>
    </alternativeName>
</protein>
<keyword evidence="6" id="KW-1185">Reference proteome</keyword>
<keyword evidence="4" id="KW-0375">Hydrogen ion transport</keyword>
<comment type="function">
    <text evidence="4">Produces ATP from ADP in the presence of a proton gradient across the membrane.</text>
</comment>
<gene>
    <name evidence="4" type="primary">atpE</name>
    <name evidence="5" type="ORF">MM59RIKEN_33600</name>
</gene>
<dbReference type="AlphaFoldDB" id="A0A830U951"/>
<keyword evidence="3 4" id="KW-0406">Ion transport</keyword>
<dbReference type="Pfam" id="PF01991">
    <property type="entry name" value="vATP-synt_E"/>
    <property type="match status" value="1"/>
</dbReference>
<keyword evidence="4" id="KW-0066">ATP synthesis</keyword>
<dbReference type="GO" id="GO:0046961">
    <property type="term" value="F:proton-transporting ATPase activity, rotational mechanism"/>
    <property type="evidence" value="ECO:0007669"/>
    <property type="project" value="InterPro"/>
</dbReference>